<dbReference type="PANTHER" id="PTHR31111">
    <property type="entry name" value="BNAA05G37150D PROTEIN-RELATED"/>
    <property type="match status" value="1"/>
</dbReference>
<dbReference type="AlphaFoldDB" id="D7LI76"/>
<dbReference type="InterPro" id="IPR008587">
    <property type="entry name" value="FPP_plant"/>
</dbReference>
<feature type="domain" description="F-box associated beta-propeller type 3" evidence="1">
    <location>
        <begin position="9"/>
        <end position="265"/>
    </location>
</feature>
<proteinExistence type="predicted"/>
<protein>
    <recommendedName>
        <fullName evidence="1">F-box associated beta-propeller type 3 domain-containing protein</fullName>
    </recommendedName>
</protein>
<dbReference type="NCBIfam" id="TIGR01640">
    <property type="entry name" value="F_box_assoc_1"/>
    <property type="match status" value="1"/>
</dbReference>
<dbReference type="Pfam" id="PF05911">
    <property type="entry name" value="FPP"/>
    <property type="match status" value="1"/>
</dbReference>
<evidence type="ECO:0000313" key="2">
    <source>
        <dbReference type="EMBL" id="EFH56845.1"/>
    </source>
</evidence>
<dbReference type="InterPro" id="IPR013187">
    <property type="entry name" value="F-box-assoc_dom_typ3"/>
</dbReference>
<dbReference type="HOGENOM" id="CLU_027176_9_0_1"/>
<dbReference type="InterPro" id="IPR017451">
    <property type="entry name" value="F-box-assoc_interact_dom"/>
</dbReference>
<sequence length="377" mass="42607">MKFSKGRNPYTSSYANGLIYFSSMRISKEEKYDDVHMICNPSTGQYVILPELRSYRQAGSFLGFDPIDKQFKVLVMACVYDDHHILTLGTGKMSWRKIQCPLSHERLGEAKCFNGAVFYLARKTDDWSCGIVCFDVRSEKFMFIDAKHFGVSLHTQLINYKGKLGGISLKYACDGGFPLELCMWVLEDVEKRKWLKYVYTLQADNNLVKVKNNLFVVGTTATGEIVLSKDKGSIIINTIKPFYVFYFNPEKNTLLSVEIQDLGNAMDSAGSTFLWESPTNKVHLNPTVIIENETETTKNIWPWKRKSSDKATTEKPVVGNESTPVCSLSYLASPENQHLEGVKKIAKLEAECQSLRGLLRKKLPGPAAMAQMKLARI</sequence>
<dbReference type="PANTHER" id="PTHR31111:SF130">
    <property type="entry name" value="F-BOX ASSOCIATED UBIQUITINATION EFFECTOR FAMILY PROTEIN"/>
    <property type="match status" value="1"/>
</dbReference>
<dbReference type="Gramene" id="scaffold_400481.1">
    <property type="protein sequence ID" value="scaffold_400481.1"/>
    <property type="gene ID" value="scaffold_400481.1"/>
</dbReference>
<accession>D7LI76</accession>
<evidence type="ECO:0000259" key="1">
    <source>
        <dbReference type="Pfam" id="PF08268"/>
    </source>
</evidence>
<dbReference type="EMBL" id="GL348716">
    <property type="protein sequence ID" value="EFH56845.1"/>
    <property type="molecule type" value="Genomic_DNA"/>
</dbReference>
<dbReference type="Pfam" id="PF08268">
    <property type="entry name" value="FBA_3"/>
    <property type="match status" value="1"/>
</dbReference>
<organism evidence="3">
    <name type="scientific">Arabidopsis lyrata subsp. lyrata</name>
    <name type="common">Lyre-leaved rock-cress</name>
    <dbReference type="NCBI Taxonomy" id="81972"/>
    <lineage>
        <taxon>Eukaryota</taxon>
        <taxon>Viridiplantae</taxon>
        <taxon>Streptophyta</taxon>
        <taxon>Embryophyta</taxon>
        <taxon>Tracheophyta</taxon>
        <taxon>Spermatophyta</taxon>
        <taxon>Magnoliopsida</taxon>
        <taxon>eudicotyledons</taxon>
        <taxon>Gunneridae</taxon>
        <taxon>Pentapetalae</taxon>
        <taxon>rosids</taxon>
        <taxon>malvids</taxon>
        <taxon>Brassicales</taxon>
        <taxon>Brassicaceae</taxon>
        <taxon>Camelineae</taxon>
        <taxon>Arabidopsis</taxon>
    </lineage>
</organism>
<reference evidence="3" key="1">
    <citation type="journal article" date="2011" name="Nat. Genet.">
        <title>The Arabidopsis lyrata genome sequence and the basis of rapid genome size change.</title>
        <authorList>
            <person name="Hu T.T."/>
            <person name="Pattyn P."/>
            <person name="Bakker E.G."/>
            <person name="Cao J."/>
            <person name="Cheng J.-F."/>
            <person name="Clark R.M."/>
            <person name="Fahlgren N."/>
            <person name="Fawcett J.A."/>
            <person name="Grimwood J."/>
            <person name="Gundlach H."/>
            <person name="Haberer G."/>
            <person name="Hollister J.D."/>
            <person name="Ossowski S."/>
            <person name="Ottilar R.P."/>
            <person name="Salamov A.A."/>
            <person name="Schneeberger K."/>
            <person name="Spannagl M."/>
            <person name="Wang X."/>
            <person name="Yang L."/>
            <person name="Nasrallah M.E."/>
            <person name="Bergelson J."/>
            <person name="Carrington J.C."/>
            <person name="Gaut B.S."/>
            <person name="Schmutz J."/>
            <person name="Mayer K.F.X."/>
            <person name="Van de Peer Y."/>
            <person name="Grigoriev I.V."/>
            <person name="Nordborg M."/>
            <person name="Weigel D."/>
            <person name="Guo Y.-L."/>
        </authorList>
    </citation>
    <scope>NUCLEOTIDE SEQUENCE [LARGE SCALE GENOMIC DNA]</scope>
    <source>
        <strain evidence="3">cv. MN47</strain>
    </source>
</reference>
<evidence type="ECO:0000313" key="3">
    <source>
        <dbReference type="Proteomes" id="UP000008694"/>
    </source>
</evidence>
<gene>
    <name evidence="2" type="ORF">ARALYDRAFT_900980</name>
</gene>
<keyword evidence="3" id="KW-1185">Reference proteome</keyword>
<name>D7LI76_ARALL</name>
<dbReference type="Proteomes" id="UP000008694">
    <property type="component" value="Unassembled WGS sequence"/>
</dbReference>